<evidence type="ECO:0000313" key="3">
    <source>
        <dbReference type="EMBL" id="SAY42413.1"/>
    </source>
</evidence>
<feature type="domain" description="Fimbrial-type adhesion" evidence="2">
    <location>
        <begin position="36"/>
        <end position="183"/>
    </location>
</feature>
<dbReference type="Pfam" id="PF00419">
    <property type="entry name" value="Fimbrial"/>
    <property type="match status" value="1"/>
</dbReference>
<dbReference type="SUPFAM" id="SSF49401">
    <property type="entry name" value="Bacterial adhesins"/>
    <property type="match status" value="1"/>
</dbReference>
<dbReference type="GO" id="GO:0043709">
    <property type="term" value="P:cell adhesion involved in single-species biofilm formation"/>
    <property type="evidence" value="ECO:0007669"/>
    <property type="project" value="TreeGrafter"/>
</dbReference>
<dbReference type="GO" id="GO:0009289">
    <property type="term" value="C:pilus"/>
    <property type="evidence" value="ECO:0007669"/>
    <property type="project" value="InterPro"/>
</dbReference>
<dbReference type="Gene3D" id="2.60.40.1090">
    <property type="entry name" value="Fimbrial-type adhesion domain"/>
    <property type="match status" value="1"/>
</dbReference>
<organism evidence="3">
    <name type="scientific">Serratia marcescens</name>
    <dbReference type="NCBI Taxonomy" id="615"/>
    <lineage>
        <taxon>Bacteria</taxon>
        <taxon>Pseudomonadati</taxon>
        <taxon>Pseudomonadota</taxon>
        <taxon>Gammaproteobacteria</taxon>
        <taxon>Enterobacterales</taxon>
        <taxon>Yersiniaceae</taxon>
        <taxon>Serratia</taxon>
    </lineage>
</organism>
<name>A0A1C3HBI1_SERMA</name>
<dbReference type="PANTHER" id="PTHR33420:SF26">
    <property type="entry name" value="FIMBRIAL SUBUNIT"/>
    <property type="match status" value="1"/>
</dbReference>
<accession>A0A1C3HBI1</accession>
<reference evidence="3" key="1">
    <citation type="submission" date="2016-05" db="EMBL/GenBank/DDBJ databases">
        <authorList>
            <person name="Cock P.J.A."/>
            <person name="Cock P.J.A."/>
        </authorList>
    </citation>
    <scope>NUCLEOTIDE SEQUENCE</scope>
    <source>
        <strain evidence="3">PWN146_assembly</strain>
    </source>
</reference>
<dbReference type="AlphaFoldDB" id="A0A1C3HBI1"/>
<dbReference type="InterPro" id="IPR000259">
    <property type="entry name" value="Adhesion_dom_fimbrial"/>
</dbReference>
<protein>
    <submittedName>
        <fullName evidence="3">Fimbrial adapter PapK</fullName>
    </submittedName>
</protein>
<evidence type="ECO:0000259" key="2">
    <source>
        <dbReference type="Pfam" id="PF00419"/>
    </source>
</evidence>
<feature type="signal peptide" evidence="1">
    <location>
        <begin position="1"/>
        <end position="31"/>
    </location>
</feature>
<keyword evidence="1" id="KW-0732">Signal</keyword>
<dbReference type="PROSITE" id="PS51318">
    <property type="entry name" value="TAT"/>
    <property type="match status" value="1"/>
</dbReference>
<dbReference type="InterPro" id="IPR050263">
    <property type="entry name" value="Bact_Fimbrial_Adh_Pro"/>
</dbReference>
<dbReference type="InterPro" id="IPR008966">
    <property type="entry name" value="Adhesion_dom_sf"/>
</dbReference>
<proteinExistence type="predicted"/>
<feature type="chain" id="PRO_5008675033" evidence="1">
    <location>
        <begin position="32"/>
        <end position="184"/>
    </location>
</feature>
<dbReference type="InterPro" id="IPR006311">
    <property type="entry name" value="TAT_signal"/>
</dbReference>
<dbReference type="EMBL" id="LT575490">
    <property type="protein sequence ID" value="SAY42413.1"/>
    <property type="molecule type" value="Genomic_DNA"/>
</dbReference>
<dbReference type="PANTHER" id="PTHR33420">
    <property type="entry name" value="FIMBRIAL SUBUNIT ELFA-RELATED"/>
    <property type="match status" value="1"/>
</dbReference>
<sequence>MRATETNRRRSALLGAGMVMAAGMMAPPAAAAENMRFHGTLVAEPCVIQPGDEDIQLDFGTIVDKYLYLNTRTHSQSFALHLIECDLSLGNTVAITFTGTENAKLPGLLALDAGSLASGIGIGLEDSTGKALPLNRASDKFRLNAGNTTLTLQAYVQGEPEAIQTKSIGRGTFSAVATFTLEYE</sequence>
<dbReference type="InterPro" id="IPR036937">
    <property type="entry name" value="Adhesion_dom_fimbrial_sf"/>
</dbReference>
<evidence type="ECO:0000256" key="1">
    <source>
        <dbReference type="SAM" id="SignalP"/>
    </source>
</evidence>
<gene>
    <name evidence="3" type="primary">papK</name>
    <name evidence="3" type="ORF">PWN146_01091</name>
</gene>